<protein>
    <submittedName>
        <fullName evidence="1">Uncharacterized protein</fullName>
    </submittedName>
</protein>
<comment type="caution">
    <text evidence="1">The sequence shown here is derived from an EMBL/GenBank/DDBJ whole genome shotgun (WGS) entry which is preliminary data.</text>
</comment>
<gene>
    <name evidence="1" type="ORF">B1B_15320</name>
</gene>
<reference evidence="1" key="1">
    <citation type="submission" date="2013-08" db="EMBL/GenBank/DDBJ databases">
        <authorList>
            <person name="Mendez C."/>
            <person name="Richter M."/>
            <person name="Ferrer M."/>
            <person name="Sanchez J."/>
        </authorList>
    </citation>
    <scope>NUCLEOTIDE SEQUENCE</scope>
</reference>
<name>T1AER9_9ZZZZ</name>
<organism evidence="1">
    <name type="scientific">mine drainage metagenome</name>
    <dbReference type="NCBI Taxonomy" id="410659"/>
    <lineage>
        <taxon>unclassified sequences</taxon>
        <taxon>metagenomes</taxon>
        <taxon>ecological metagenomes</taxon>
    </lineage>
</organism>
<accession>T1AER9</accession>
<sequence>MRGTIDIASLKKPGFEAREVKIVGMVTESGITKNGHKRLLVEDLDDSIEV</sequence>
<evidence type="ECO:0000313" key="1">
    <source>
        <dbReference type="EMBL" id="EQD39514.1"/>
    </source>
</evidence>
<proteinExistence type="predicted"/>
<reference evidence="1" key="2">
    <citation type="journal article" date="2014" name="ISME J.">
        <title>Microbial stratification in low pH oxic and suboxic macroscopic growths along an acid mine drainage.</title>
        <authorList>
            <person name="Mendez-Garcia C."/>
            <person name="Mesa V."/>
            <person name="Sprenger R.R."/>
            <person name="Richter M."/>
            <person name="Diez M.S."/>
            <person name="Solano J."/>
            <person name="Bargiela R."/>
            <person name="Golyshina O.V."/>
            <person name="Manteca A."/>
            <person name="Ramos J.L."/>
            <person name="Gallego J.R."/>
            <person name="Llorente I."/>
            <person name="Martins Dos Santos V.A."/>
            <person name="Jensen O.N."/>
            <person name="Pelaez A.I."/>
            <person name="Sanchez J."/>
            <person name="Ferrer M."/>
        </authorList>
    </citation>
    <scope>NUCLEOTIDE SEQUENCE</scope>
</reference>
<dbReference type="AlphaFoldDB" id="T1AER9"/>
<feature type="non-terminal residue" evidence="1">
    <location>
        <position position="50"/>
    </location>
</feature>
<dbReference type="EMBL" id="AUZY01010189">
    <property type="protein sequence ID" value="EQD39514.1"/>
    <property type="molecule type" value="Genomic_DNA"/>
</dbReference>